<keyword evidence="1" id="KW-0808">Transferase</keyword>
<dbReference type="Gene3D" id="3.40.630.30">
    <property type="match status" value="1"/>
</dbReference>
<reference evidence="4 5" key="1">
    <citation type="submission" date="2023-05" db="EMBL/GenBank/DDBJ databases">
        <title>Streptantibioticus silvisoli sp. nov., acidotolerant actinomycetes 1 from pine litter.</title>
        <authorList>
            <person name="Swiecimska M."/>
            <person name="Golinska P."/>
            <person name="Sangal V."/>
            <person name="Wachnowicz B."/>
            <person name="Goodfellow M."/>
        </authorList>
    </citation>
    <scope>NUCLEOTIDE SEQUENCE [LARGE SCALE GENOMIC DNA]</scope>
    <source>
        <strain evidence="4 5">SL54</strain>
    </source>
</reference>
<dbReference type="CDD" id="cd04301">
    <property type="entry name" value="NAT_SF"/>
    <property type="match status" value="1"/>
</dbReference>
<dbReference type="InterPro" id="IPR000182">
    <property type="entry name" value="GNAT_dom"/>
</dbReference>
<protein>
    <submittedName>
        <fullName evidence="4">GNAT family N-acetyltransferase</fullName>
    </submittedName>
</protein>
<proteinExistence type="predicted"/>
<dbReference type="SUPFAM" id="SSF55729">
    <property type="entry name" value="Acyl-CoA N-acyltransferases (Nat)"/>
    <property type="match status" value="1"/>
</dbReference>
<gene>
    <name evidence="4" type="ORF">POF43_006050</name>
</gene>
<feature type="domain" description="N-acetyltransferase" evidence="3">
    <location>
        <begin position="2"/>
        <end position="155"/>
    </location>
</feature>
<dbReference type="Pfam" id="PF00583">
    <property type="entry name" value="Acetyltransf_1"/>
    <property type="match status" value="1"/>
</dbReference>
<dbReference type="PROSITE" id="PS51186">
    <property type="entry name" value="GNAT"/>
    <property type="match status" value="1"/>
</dbReference>
<evidence type="ECO:0000256" key="2">
    <source>
        <dbReference type="ARBA" id="ARBA00023315"/>
    </source>
</evidence>
<keyword evidence="2" id="KW-0012">Acyltransferase</keyword>
<evidence type="ECO:0000256" key="1">
    <source>
        <dbReference type="ARBA" id="ARBA00022679"/>
    </source>
</evidence>
<evidence type="ECO:0000313" key="4">
    <source>
        <dbReference type="EMBL" id="MDI5962279.1"/>
    </source>
</evidence>
<evidence type="ECO:0000259" key="3">
    <source>
        <dbReference type="PROSITE" id="PS51186"/>
    </source>
</evidence>
<dbReference type="InterPro" id="IPR051016">
    <property type="entry name" value="Diverse_Substrate_AcTransf"/>
</dbReference>
<dbReference type="RefSeq" id="WP_271322571.1">
    <property type="nucleotide sequence ID" value="NZ_JAAGKO020000005.1"/>
</dbReference>
<dbReference type="Proteomes" id="UP001156398">
    <property type="component" value="Unassembled WGS sequence"/>
</dbReference>
<keyword evidence="5" id="KW-1185">Reference proteome</keyword>
<name>A0ABT6VUX3_9ACTN</name>
<dbReference type="InterPro" id="IPR016181">
    <property type="entry name" value="Acyl_CoA_acyltransferase"/>
</dbReference>
<dbReference type="PANTHER" id="PTHR10545">
    <property type="entry name" value="DIAMINE N-ACETYLTRANSFERASE"/>
    <property type="match status" value="1"/>
</dbReference>
<dbReference type="EMBL" id="JAAGKO020000005">
    <property type="protein sequence ID" value="MDI5962279.1"/>
    <property type="molecule type" value="Genomic_DNA"/>
</dbReference>
<evidence type="ECO:0000313" key="5">
    <source>
        <dbReference type="Proteomes" id="UP001156398"/>
    </source>
</evidence>
<sequence length="155" mass="17323">MTTIRPAQAADIDAIASLLDEMDRFYGGTSTEPLEDRLAQIDTALFGPTATSRALVAWDEETLVGLVSYSFLWPAAGLTRSLYMKDLYVANSCRSAGVDKILEERFMNELFTIARDNSCCRVEWAADVDDTPALNFYDKLGFKPSTSQHFYRTVL</sequence>
<organism evidence="4 5">
    <name type="scientific">Streptantibioticus silvisoli</name>
    <dbReference type="NCBI Taxonomy" id="2705255"/>
    <lineage>
        <taxon>Bacteria</taxon>
        <taxon>Bacillati</taxon>
        <taxon>Actinomycetota</taxon>
        <taxon>Actinomycetes</taxon>
        <taxon>Kitasatosporales</taxon>
        <taxon>Streptomycetaceae</taxon>
        <taxon>Streptantibioticus</taxon>
    </lineage>
</organism>
<comment type="caution">
    <text evidence="4">The sequence shown here is derived from an EMBL/GenBank/DDBJ whole genome shotgun (WGS) entry which is preliminary data.</text>
</comment>
<accession>A0ABT6VUX3</accession>
<dbReference type="PANTHER" id="PTHR10545:SF29">
    <property type="entry name" value="GH14572P-RELATED"/>
    <property type="match status" value="1"/>
</dbReference>